<dbReference type="PRINTS" id="PR00508">
    <property type="entry name" value="S21N4MTFRASE"/>
</dbReference>
<dbReference type="Proteomes" id="UP000006671">
    <property type="component" value="Unassembled WGS sequence"/>
</dbReference>
<organism evidence="7">
    <name type="scientific">Naegleria gruberi</name>
    <name type="common">Amoeba</name>
    <dbReference type="NCBI Taxonomy" id="5762"/>
    <lineage>
        <taxon>Eukaryota</taxon>
        <taxon>Discoba</taxon>
        <taxon>Heterolobosea</taxon>
        <taxon>Tetramitia</taxon>
        <taxon>Eutetramitia</taxon>
        <taxon>Vahlkampfiidae</taxon>
        <taxon>Naegleria</taxon>
    </lineage>
</organism>
<dbReference type="GeneID" id="8860665"/>
<keyword evidence="1" id="KW-0489">Methyltransferase</keyword>
<proteinExistence type="predicted"/>
<dbReference type="KEGG" id="ngr:NAEGRDRAFT_76461"/>
<dbReference type="GO" id="GO:0008170">
    <property type="term" value="F:N-methyltransferase activity"/>
    <property type="evidence" value="ECO:0007669"/>
    <property type="project" value="InterPro"/>
</dbReference>
<dbReference type="InterPro" id="IPR001091">
    <property type="entry name" value="RM_Methyltransferase"/>
</dbReference>
<dbReference type="GO" id="GO:0032259">
    <property type="term" value="P:methylation"/>
    <property type="evidence" value="ECO:0007669"/>
    <property type="project" value="UniProtKB-KW"/>
</dbReference>
<evidence type="ECO:0000256" key="3">
    <source>
        <dbReference type="SAM" id="Coils"/>
    </source>
</evidence>
<feature type="compositionally biased region" description="Acidic residues" evidence="4">
    <location>
        <begin position="977"/>
        <end position="994"/>
    </location>
</feature>
<evidence type="ECO:0000313" key="6">
    <source>
        <dbReference type="EMBL" id="EFC35877.1"/>
    </source>
</evidence>
<dbReference type="GO" id="GO:0003677">
    <property type="term" value="F:DNA binding"/>
    <property type="evidence" value="ECO:0007669"/>
    <property type="project" value="InterPro"/>
</dbReference>
<feature type="region of interest" description="Disordered" evidence="4">
    <location>
        <begin position="1"/>
        <end position="26"/>
    </location>
</feature>
<feature type="compositionally biased region" description="Acidic residues" evidence="4">
    <location>
        <begin position="192"/>
        <end position="201"/>
    </location>
</feature>
<keyword evidence="3" id="KW-0175">Coiled coil</keyword>
<keyword evidence="2" id="KW-0808">Transferase</keyword>
<feature type="compositionally biased region" description="Polar residues" evidence="4">
    <location>
        <begin position="1"/>
        <end position="19"/>
    </location>
</feature>
<dbReference type="RefSeq" id="XP_002668621.1">
    <property type="nucleotide sequence ID" value="XM_002668575.1"/>
</dbReference>
<keyword evidence="7" id="KW-1185">Reference proteome</keyword>
<feature type="region of interest" description="Disordered" evidence="4">
    <location>
        <begin position="165"/>
        <end position="233"/>
    </location>
</feature>
<evidence type="ECO:0000256" key="1">
    <source>
        <dbReference type="ARBA" id="ARBA00022603"/>
    </source>
</evidence>
<protein>
    <submittedName>
        <fullName evidence="6">Predicted protein</fullName>
    </submittedName>
</protein>
<accession>D2W4X4</accession>
<dbReference type="Pfam" id="PF01555">
    <property type="entry name" value="N6_N4_Mtase"/>
    <property type="match status" value="1"/>
</dbReference>
<evidence type="ECO:0000256" key="4">
    <source>
        <dbReference type="SAM" id="MobiDB-lite"/>
    </source>
</evidence>
<feature type="region of interest" description="Disordered" evidence="4">
    <location>
        <begin position="920"/>
        <end position="994"/>
    </location>
</feature>
<evidence type="ECO:0000313" key="7">
    <source>
        <dbReference type="Proteomes" id="UP000006671"/>
    </source>
</evidence>
<feature type="coiled-coil region" evidence="3">
    <location>
        <begin position="350"/>
        <end position="381"/>
    </location>
</feature>
<dbReference type="InterPro" id="IPR029063">
    <property type="entry name" value="SAM-dependent_MTases_sf"/>
</dbReference>
<feature type="compositionally biased region" description="Polar residues" evidence="4">
    <location>
        <begin position="205"/>
        <end position="226"/>
    </location>
</feature>
<dbReference type="InterPro" id="IPR002941">
    <property type="entry name" value="DNA_methylase_N4/N6"/>
</dbReference>
<name>D2W4X4_NAEGR</name>
<dbReference type="AlphaFoldDB" id="D2W4X4"/>
<dbReference type="InParanoid" id="D2W4X4"/>
<evidence type="ECO:0000256" key="2">
    <source>
        <dbReference type="ARBA" id="ARBA00022679"/>
    </source>
</evidence>
<reference evidence="6 7" key="1">
    <citation type="journal article" date="2010" name="Cell">
        <title>The genome of Naegleria gruberi illuminates early eukaryotic versatility.</title>
        <authorList>
            <person name="Fritz-Laylin L.K."/>
            <person name="Prochnik S.E."/>
            <person name="Ginger M.L."/>
            <person name="Dacks J.B."/>
            <person name="Carpenter M.L."/>
            <person name="Field M.C."/>
            <person name="Kuo A."/>
            <person name="Paredez A."/>
            <person name="Chapman J."/>
            <person name="Pham J."/>
            <person name="Shu S."/>
            <person name="Neupane R."/>
            <person name="Cipriano M."/>
            <person name="Mancuso J."/>
            <person name="Tu H."/>
            <person name="Salamov A."/>
            <person name="Lindquist E."/>
            <person name="Shapiro H."/>
            <person name="Lucas S."/>
            <person name="Grigoriev I.V."/>
            <person name="Cande W.Z."/>
            <person name="Fulton C."/>
            <person name="Rokhsar D.S."/>
            <person name="Dawson S.C."/>
        </authorList>
    </citation>
    <scope>NUCLEOTIDE SEQUENCE [LARGE SCALE GENOMIC DNA]</scope>
    <source>
        <strain evidence="6 7">NEG-M</strain>
    </source>
</reference>
<sequence>MPKSPSAKTNKPTSPNLTKPQPPFKRQAIPLPENIELLSWKRGINSNNYISNGDNFWSFRFEDGLLTLTNYPMRTDDDDHQVVDISGGSKVVGKLMTVAHVATDPKSVNQVIGVTVLTNSGVKNLVLRFGDLLTSEFTKESGFDRSHCKRVDIFVKHWNSYLTEQMQNEGDDEASKDKTTPSRDKKSNPSIFDDEDENEDDGVSKQLNFTQEDVQDFNSSKETPSVSKLKIKKKPRASLTSSSSYVVKGSMSTSKIASIIVPKTDTPTNKKDLELGRTGEIIKQFGFPASVSIKVTRIKVPESSIAVREISLEHVKSIVDEIRGGGKALSSEVGLVEMKVAPNSSASVTIKNLVQKLKRENRDEDAIMEELQELIENDEENIELFVHGSTHYTLALTAAFQQLPQIERTSENTPRHDYYVVFNIPDHELLQLATMHNTNVKQLAMDFPSILINVRRTLKFFLTKYPNSVMYVNSDGIEERRLIRFVEGGAKLFKSEIIKVFGLNENSAIHYQTLSFWSHRCWDRLVEIAKTKKKNSNTPLLKSLATFITKVGSCKGIPEEEIYYSLEQFLNFGNIQSMVNHINHTKCVLFGFSEITKYFSEIPDLKGMAKRLPNIYKALVSDSMHDSELKQVEEKTLSFTSTDLYLNIRRELSGNPKTSSTTDVSFPVVTEQLKVERNGYSAILLYGDVLELANIFPKKVSYDLMICDLPYGVFKDSPYDVLFTDDQLKEFIDNLYQITPDTNFPTWIFFGEYKQIVKLQELIELKKGNAVICIWVKNGRQFGANFGTYKYESFLLCFPNKQVNIKPQGFSLSPFSICFPSETNFLKDSNSRECNKGQKPLSLISWLVYQFSNVDGIVLDLCSGTATTAVAAVSYGRNSISLESNHGQFEHAAERLKLSEFEKVNFEPLVVCTVSEDKEKKEKKKSTKRKTAPTKKTPKKASKKKKTETPLKGSKMQSKKAEEIAMKYIDSEAVEMASDEENVSEKDEEEDDEE</sequence>
<feature type="domain" description="DNA methylase N-4/N-6" evidence="5">
    <location>
        <begin position="703"/>
        <end position="893"/>
    </location>
</feature>
<dbReference type="Gene3D" id="3.40.50.150">
    <property type="entry name" value="Vaccinia Virus protein VP39"/>
    <property type="match status" value="1"/>
</dbReference>
<dbReference type="SUPFAM" id="SSF53335">
    <property type="entry name" value="S-adenosyl-L-methionine-dependent methyltransferases"/>
    <property type="match status" value="1"/>
</dbReference>
<feature type="compositionally biased region" description="Basic and acidic residues" evidence="4">
    <location>
        <begin position="173"/>
        <end position="187"/>
    </location>
</feature>
<dbReference type="VEuPathDB" id="AmoebaDB:NAEGRDRAFT_76461"/>
<feature type="compositionally biased region" description="Basic residues" evidence="4">
    <location>
        <begin position="921"/>
        <end position="946"/>
    </location>
</feature>
<gene>
    <name evidence="6" type="ORF">NAEGRDRAFT_76461</name>
</gene>
<evidence type="ECO:0000259" key="5">
    <source>
        <dbReference type="Pfam" id="PF01555"/>
    </source>
</evidence>
<dbReference type="EMBL" id="GG738997">
    <property type="protein sequence ID" value="EFC35877.1"/>
    <property type="molecule type" value="Genomic_DNA"/>
</dbReference>